<proteinExistence type="predicted"/>
<feature type="transmembrane region" description="Helical" evidence="1">
    <location>
        <begin position="89"/>
        <end position="110"/>
    </location>
</feature>
<keyword evidence="1" id="KW-0812">Transmembrane</keyword>
<feature type="transmembrane region" description="Helical" evidence="1">
    <location>
        <begin position="7"/>
        <end position="30"/>
    </location>
</feature>
<name>A0ABY7WTM5_9LACO</name>
<reference evidence="2 3" key="1">
    <citation type="submission" date="2023-02" db="EMBL/GenBank/DDBJ databases">
        <title>Genome sequence of Lacticaseibacillus sp. KACC 23028.</title>
        <authorList>
            <person name="Kim S."/>
            <person name="Heo J."/>
            <person name="Kwon S.-W."/>
        </authorList>
    </citation>
    <scope>NUCLEOTIDE SEQUENCE [LARGE SCALE GENOMIC DNA]</scope>
    <source>
        <strain evidence="2 3">KACC 23028</strain>
    </source>
</reference>
<feature type="transmembrane region" description="Helical" evidence="1">
    <location>
        <begin position="50"/>
        <end position="69"/>
    </location>
</feature>
<protein>
    <submittedName>
        <fullName evidence="2">DUF2975 domain-containing protein</fullName>
    </submittedName>
</protein>
<keyword evidence="1" id="KW-1133">Transmembrane helix</keyword>
<feature type="transmembrane region" description="Helical" evidence="1">
    <location>
        <begin position="116"/>
        <end position="140"/>
    </location>
</feature>
<dbReference type="Proteomes" id="UP001220377">
    <property type="component" value="Chromosome"/>
</dbReference>
<dbReference type="Pfam" id="PF11188">
    <property type="entry name" value="DUF2975"/>
    <property type="match status" value="1"/>
</dbReference>
<keyword evidence="1" id="KW-0472">Membrane</keyword>
<dbReference type="InterPro" id="IPR021354">
    <property type="entry name" value="DUF2975"/>
</dbReference>
<evidence type="ECO:0000256" key="1">
    <source>
        <dbReference type="SAM" id="Phobius"/>
    </source>
</evidence>
<evidence type="ECO:0000313" key="3">
    <source>
        <dbReference type="Proteomes" id="UP001220377"/>
    </source>
</evidence>
<organism evidence="2 3">
    <name type="scientific">Lacticaseibacillus pabuli</name>
    <dbReference type="NCBI Taxonomy" id="3025672"/>
    <lineage>
        <taxon>Bacteria</taxon>
        <taxon>Bacillati</taxon>
        <taxon>Bacillota</taxon>
        <taxon>Bacilli</taxon>
        <taxon>Lactobacillales</taxon>
        <taxon>Lactobacillaceae</taxon>
        <taxon>Lacticaseibacillus</taxon>
    </lineage>
</organism>
<keyword evidence="3" id="KW-1185">Reference proteome</keyword>
<dbReference type="RefSeq" id="WP_274259732.1">
    <property type="nucleotide sequence ID" value="NZ_CP117884.1"/>
</dbReference>
<gene>
    <name evidence="2" type="ORF">PQ472_10685</name>
</gene>
<sequence>MRIRVLFLQFCLFIAFLIDMALSIFAFWPLTGRLITIYRNAQTAILAGTGLYFAAVAFAIACWTGWQLLRTIQQNKAFSQHAVDLLRWLKWSVSAFACGLMVILPQMYVVTQSEDAPGLILITCTIIMVPVVVAVFLAILQRLWQSALDYKTDSDLTV</sequence>
<evidence type="ECO:0000313" key="2">
    <source>
        <dbReference type="EMBL" id="WDF82342.1"/>
    </source>
</evidence>
<accession>A0ABY7WTM5</accession>
<dbReference type="EMBL" id="CP117884">
    <property type="protein sequence ID" value="WDF82342.1"/>
    <property type="molecule type" value="Genomic_DNA"/>
</dbReference>